<keyword evidence="1" id="KW-0378">Hydrolase</keyword>
<gene>
    <name evidence="2" type="ORF">SAMN06265379_10463</name>
</gene>
<evidence type="ECO:0000313" key="3">
    <source>
        <dbReference type="Proteomes" id="UP000319040"/>
    </source>
</evidence>
<dbReference type="Proteomes" id="UP000319040">
    <property type="component" value="Unassembled WGS sequence"/>
</dbReference>
<name>A0A521CZC2_SACCC</name>
<dbReference type="GO" id="GO:0009446">
    <property type="term" value="P:putrescine biosynthetic process"/>
    <property type="evidence" value="ECO:0007669"/>
    <property type="project" value="InterPro"/>
</dbReference>
<proteinExistence type="predicted"/>
<dbReference type="SUPFAM" id="SSF55909">
    <property type="entry name" value="Pentein"/>
    <property type="match status" value="1"/>
</dbReference>
<dbReference type="GO" id="GO:0004668">
    <property type="term" value="F:protein-arginine deiminase activity"/>
    <property type="evidence" value="ECO:0007669"/>
    <property type="project" value="InterPro"/>
</dbReference>
<dbReference type="RefSeq" id="WP_142533228.1">
    <property type="nucleotide sequence ID" value="NZ_FXTB01000004.1"/>
</dbReference>
<evidence type="ECO:0000313" key="2">
    <source>
        <dbReference type="EMBL" id="SMO64785.1"/>
    </source>
</evidence>
<dbReference type="Gene3D" id="3.75.10.10">
    <property type="entry name" value="L-arginine/glycine Amidinotransferase, Chain A"/>
    <property type="match status" value="1"/>
</dbReference>
<accession>A0A521CZC2</accession>
<dbReference type="Pfam" id="PF04371">
    <property type="entry name" value="PAD_porph"/>
    <property type="match status" value="1"/>
</dbReference>
<dbReference type="InterPro" id="IPR007466">
    <property type="entry name" value="Peptidyl-Arg-deiminase_porph"/>
</dbReference>
<evidence type="ECO:0000256" key="1">
    <source>
        <dbReference type="ARBA" id="ARBA00022801"/>
    </source>
</evidence>
<dbReference type="GO" id="GO:0047632">
    <property type="term" value="F:agmatine deiminase activity"/>
    <property type="evidence" value="ECO:0007669"/>
    <property type="project" value="TreeGrafter"/>
</dbReference>
<dbReference type="PANTHER" id="PTHR31377">
    <property type="entry name" value="AGMATINE DEIMINASE-RELATED"/>
    <property type="match status" value="1"/>
</dbReference>
<keyword evidence="3" id="KW-1185">Reference proteome</keyword>
<dbReference type="EMBL" id="FXTB01000004">
    <property type="protein sequence ID" value="SMO64785.1"/>
    <property type="molecule type" value="Genomic_DNA"/>
</dbReference>
<sequence>MIRLPAEWEPQSFVQFTFPHKNSDWAYMYTEVVSCFIRIIEATANFEPVWVVCHSKDEVSGYFKNPSQFPIHFVEIASNDTWARDHGAITILHDNQPVLLDFIFNGWGKKFEAGLDNLITPQLAKAVLKETKVQSMDFVLEGGAIESDGQGTLLTTSECMLSPFRNPHMDKAQINDFLIDTFGLEKVLWLDHGYLAGDDTDSHIDTLARLCSTDTIAYVKCDNPEDEHFKALQLMEAQLKTFTNNKGVPYKLIALPWPQACYDAHGDRLPATYANFLIVNGGVLVPTYKVPQDKEAVRIIETIFPDRKVIGIDCRPLIEQHGSLHCVSMHYPAGGSGIGKR</sequence>
<protein>
    <submittedName>
        <fullName evidence="2">Agmatine deiminase</fullName>
    </submittedName>
</protein>
<reference evidence="2 3" key="1">
    <citation type="submission" date="2017-05" db="EMBL/GenBank/DDBJ databases">
        <authorList>
            <person name="Varghese N."/>
            <person name="Submissions S."/>
        </authorList>
    </citation>
    <scope>NUCLEOTIDE SEQUENCE [LARGE SCALE GENOMIC DNA]</scope>
    <source>
        <strain evidence="2 3">DSM 27040</strain>
    </source>
</reference>
<organism evidence="2 3">
    <name type="scientific">Saccharicrinis carchari</name>
    <dbReference type="NCBI Taxonomy" id="1168039"/>
    <lineage>
        <taxon>Bacteria</taxon>
        <taxon>Pseudomonadati</taxon>
        <taxon>Bacteroidota</taxon>
        <taxon>Bacteroidia</taxon>
        <taxon>Marinilabiliales</taxon>
        <taxon>Marinilabiliaceae</taxon>
        <taxon>Saccharicrinis</taxon>
    </lineage>
</organism>
<dbReference type="AlphaFoldDB" id="A0A521CZC2"/>
<dbReference type="PANTHER" id="PTHR31377:SF0">
    <property type="entry name" value="AGMATINE DEIMINASE-RELATED"/>
    <property type="match status" value="1"/>
</dbReference>
<dbReference type="OrthoDB" id="9808013at2"/>